<evidence type="ECO:0000313" key="4">
    <source>
        <dbReference type="Proteomes" id="UP000681075"/>
    </source>
</evidence>
<dbReference type="Gene3D" id="2.30.40.10">
    <property type="entry name" value="Urease, subunit C, domain 1"/>
    <property type="match status" value="1"/>
</dbReference>
<dbReference type="SUPFAM" id="SSF51338">
    <property type="entry name" value="Composite domain of metallo-dependent hydrolases"/>
    <property type="match status" value="1"/>
</dbReference>
<dbReference type="SUPFAM" id="SSF51556">
    <property type="entry name" value="Metallo-dependent hydrolases"/>
    <property type="match status" value="1"/>
</dbReference>
<organism evidence="3 4">
    <name type="scientific">Roseiterribacter gracilis</name>
    <dbReference type="NCBI Taxonomy" id="2812848"/>
    <lineage>
        <taxon>Bacteria</taxon>
        <taxon>Pseudomonadati</taxon>
        <taxon>Pseudomonadota</taxon>
        <taxon>Alphaproteobacteria</taxon>
        <taxon>Rhodospirillales</taxon>
        <taxon>Roseiterribacteraceae</taxon>
        <taxon>Roseiterribacter</taxon>
    </lineage>
</organism>
<keyword evidence="1" id="KW-0732">Signal</keyword>
<dbReference type="EMBL" id="BOPV01000001">
    <property type="protein sequence ID" value="GIL38940.1"/>
    <property type="molecule type" value="Genomic_DNA"/>
</dbReference>
<dbReference type="CDD" id="cd01299">
    <property type="entry name" value="Met_dep_hydrolase_A"/>
    <property type="match status" value="1"/>
</dbReference>
<dbReference type="Gene3D" id="3.20.20.140">
    <property type="entry name" value="Metal-dependent hydrolases"/>
    <property type="match status" value="1"/>
</dbReference>
<feature type="domain" description="Amidohydrolase-related" evidence="2">
    <location>
        <begin position="74"/>
        <end position="422"/>
    </location>
</feature>
<evidence type="ECO:0000256" key="1">
    <source>
        <dbReference type="SAM" id="SignalP"/>
    </source>
</evidence>
<name>A0A8S8XCG0_9PROT</name>
<dbReference type="PANTHER" id="PTHR43135:SF3">
    <property type="entry name" value="ALPHA-D-RIBOSE 1-METHYLPHOSPHONATE 5-TRIPHOSPHATE DIPHOSPHATASE"/>
    <property type="match status" value="1"/>
</dbReference>
<gene>
    <name evidence="3" type="ORF">TMPK1_11770</name>
</gene>
<evidence type="ECO:0000259" key="2">
    <source>
        <dbReference type="Pfam" id="PF01979"/>
    </source>
</evidence>
<feature type="signal peptide" evidence="1">
    <location>
        <begin position="1"/>
        <end position="19"/>
    </location>
</feature>
<dbReference type="InterPro" id="IPR057744">
    <property type="entry name" value="OTAase-like"/>
</dbReference>
<dbReference type="RefSeq" id="WP_420242040.1">
    <property type="nucleotide sequence ID" value="NZ_BOPV01000001.1"/>
</dbReference>
<dbReference type="PANTHER" id="PTHR43135">
    <property type="entry name" value="ALPHA-D-RIBOSE 1-METHYLPHOSPHONATE 5-TRIPHOSPHATE DIPHOSPHATASE"/>
    <property type="match status" value="1"/>
</dbReference>
<dbReference type="InterPro" id="IPR051781">
    <property type="entry name" value="Metallo-dep_Hydrolase"/>
</dbReference>
<keyword evidence="4" id="KW-1185">Reference proteome</keyword>
<dbReference type="Pfam" id="PF01979">
    <property type="entry name" value="Amidohydro_1"/>
    <property type="match status" value="1"/>
</dbReference>
<accession>A0A8S8XCG0</accession>
<dbReference type="AlphaFoldDB" id="A0A8S8XCG0"/>
<feature type="chain" id="PRO_5035869611" evidence="1">
    <location>
        <begin position="20"/>
        <end position="429"/>
    </location>
</feature>
<dbReference type="Proteomes" id="UP000681075">
    <property type="component" value="Unassembled WGS sequence"/>
</dbReference>
<comment type="caution">
    <text evidence="3">The sequence shown here is derived from an EMBL/GenBank/DDBJ whole genome shotgun (WGS) entry which is preliminary data.</text>
</comment>
<reference evidence="3" key="1">
    <citation type="submission" date="2021-02" db="EMBL/GenBank/DDBJ databases">
        <title>Genome sequence of Rhodospirillales sp. strain TMPK1 isolated from soil.</title>
        <authorList>
            <person name="Nakai R."/>
            <person name="Kusada H."/>
            <person name="Tamaki H."/>
        </authorList>
    </citation>
    <scope>NUCLEOTIDE SEQUENCE</scope>
    <source>
        <strain evidence="3">TMPK1</strain>
    </source>
</reference>
<dbReference type="InterPro" id="IPR032466">
    <property type="entry name" value="Metal_Hydrolase"/>
</dbReference>
<protein>
    <submittedName>
        <fullName evidence="3">Xaa-Pro dipeptidase</fullName>
    </submittedName>
</protein>
<dbReference type="GO" id="GO:0016810">
    <property type="term" value="F:hydrolase activity, acting on carbon-nitrogen (but not peptide) bonds"/>
    <property type="evidence" value="ECO:0007669"/>
    <property type="project" value="InterPro"/>
</dbReference>
<sequence>MKRLAALLFALTVTTSAQATTTYVQAGRLLADPASGKVETSKTVVVTDGKIVEIKDGFQTAPNGGETVNLQSAFVLPGLIDSHVHLLSEVAAAGRDMDTVRKTSADLVVDGTVFAGRVLRAGFTTVADLGDDPDGIYALRDGVAEGKIVGPRIIAAGFVGAHGGHGDIHGFHPDILALLTPPTLCSGADECRRAVRKAVQRGAEMIKTASTGGVMSNTATGLSQQMTQDELNAVVETAHMLGRQVACHAHGADGINAALRAGVDSIEHGTYLDQDSLKLMKEKGTYLVPTLLAGDTVTQAAKNPDWQTEAVRKKALQVGPNMVAAARRAREAGVKFAFGTDSAVSRHGINAKEFALLIKAGFTPLDAIRTATVWGAAHLRMSDEIGSLAPGKAADLIAVKEDPLKDITELERVTFVMKGGKTALTGASQ</sequence>
<proteinExistence type="predicted"/>
<evidence type="ECO:0000313" key="3">
    <source>
        <dbReference type="EMBL" id="GIL38940.1"/>
    </source>
</evidence>
<dbReference type="InterPro" id="IPR011059">
    <property type="entry name" value="Metal-dep_hydrolase_composite"/>
</dbReference>
<dbReference type="InterPro" id="IPR006680">
    <property type="entry name" value="Amidohydro-rel"/>
</dbReference>